<dbReference type="InterPro" id="IPR036388">
    <property type="entry name" value="WH-like_DNA-bd_sf"/>
</dbReference>
<dbReference type="Gene3D" id="1.10.10.10">
    <property type="entry name" value="Winged helix-like DNA-binding domain superfamily/Winged helix DNA-binding domain"/>
    <property type="match status" value="1"/>
</dbReference>
<proteinExistence type="predicted"/>
<protein>
    <submittedName>
        <fullName evidence="1">Regulatory protein, luxR family</fullName>
    </submittedName>
</protein>
<dbReference type="OrthoDB" id="1798311at2"/>
<dbReference type="EMBL" id="FQXJ01000021">
    <property type="protein sequence ID" value="SHI61246.1"/>
    <property type="molecule type" value="Genomic_DNA"/>
</dbReference>
<name>A0A1M6CJS0_9FIRM</name>
<gene>
    <name evidence="1" type="ORF">SAMN02746098_04356</name>
</gene>
<organism evidence="1 2">
    <name type="scientific">Desulfosporosinus lacus DSM 15449</name>
    <dbReference type="NCBI Taxonomy" id="1121420"/>
    <lineage>
        <taxon>Bacteria</taxon>
        <taxon>Bacillati</taxon>
        <taxon>Bacillota</taxon>
        <taxon>Clostridia</taxon>
        <taxon>Eubacteriales</taxon>
        <taxon>Desulfitobacteriaceae</taxon>
        <taxon>Desulfosporosinus</taxon>
    </lineage>
</organism>
<dbReference type="GO" id="GO:0003677">
    <property type="term" value="F:DNA binding"/>
    <property type="evidence" value="ECO:0007669"/>
    <property type="project" value="InterPro"/>
</dbReference>
<dbReference type="Proteomes" id="UP000183954">
    <property type="component" value="Unassembled WGS sequence"/>
</dbReference>
<keyword evidence="2" id="KW-1185">Reference proteome</keyword>
<reference evidence="2" key="1">
    <citation type="submission" date="2016-11" db="EMBL/GenBank/DDBJ databases">
        <authorList>
            <person name="Varghese N."/>
            <person name="Submissions S."/>
        </authorList>
    </citation>
    <scope>NUCLEOTIDE SEQUENCE [LARGE SCALE GENOMIC DNA]</scope>
    <source>
        <strain evidence="2">DSM 15449</strain>
    </source>
</reference>
<evidence type="ECO:0000313" key="2">
    <source>
        <dbReference type="Proteomes" id="UP000183954"/>
    </source>
</evidence>
<dbReference type="AlphaFoldDB" id="A0A1M6CJS0"/>
<dbReference type="SUPFAM" id="SSF46894">
    <property type="entry name" value="C-terminal effector domain of the bipartite response regulators"/>
    <property type="match status" value="1"/>
</dbReference>
<evidence type="ECO:0000313" key="1">
    <source>
        <dbReference type="EMBL" id="SHI61246.1"/>
    </source>
</evidence>
<dbReference type="STRING" id="1121420.SAMN02746098_04356"/>
<sequence>MDILPIILFLLGVCFLFLGWRWQNPPNEEALTALKGLAYLKREVIRVQDQVYELESKLLEARVKDIQEVENRKIISIEKETNAEEPSPEELEAGEIQAKETYDFSLFKTQKEIMQSEVEPHPHLSPKYQEVLELAANGQRIPEIAQRLFLSQDAVRMVLRMQPDGGKNS</sequence>
<dbReference type="InterPro" id="IPR016032">
    <property type="entry name" value="Sig_transdc_resp-reg_C-effctor"/>
</dbReference>
<dbReference type="GO" id="GO:0006355">
    <property type="term" value="P:regulation of DNA-templated transcription"/>
    <property type="evidence" value="ECO:0007669"/>
    <property type="project" value="InterPro"/>
</dbReference>
<accession>A0A1M6CJS0</accession>